<accession>A0A841EMR5</accession>
<proteinExistence type="predicted"/>
<name>A0A841EMR5_9BACT</name>
<reference evidence="1 2" key="1">
    <citation type="submission" date="2020-08" db="EMBL/GenBank/DDBJ databases">
        <title>Functional genomics of gut bacteria from endangered species of beetles.</title>
        <authorList>
            <person name="Carlos-Shanley C."/>
        </authorList>
    </citation>
    <scope>NUCLEOTIDE SEQUENCE [LARGE SCALE GENOMIC DNA]</scope>
    <source>
        <strain evidence="1 2">S00070</strain>
    </source>
</reference>
<sequence>MQQNKCIIFVNNYTFSKNTSKIAKTIDRDSNLVEKLKLK</sequence>
<keyword evidence="2" id="KW-1185">Reference proteome</keyword>
<evidence type="ECO:0000313" key="1">
    <source>
        <dbReference type="EMBL" id="MBB6003494.1"/>
    </source>
</evidence>
<evidence type="ECO:0000313" key="2">
    <source>
        <dbReference type="Proteomes" id="UP000524404"/>
    </source>
</evidence>
<protein>
    <submittedName>
        <fullName evidence="1">Uncharacterized protein</fullName>
    </submittedName>
</protein>
<comment type="caution">
    <text evidence="1">The sequence shown here is derived from an EMBL/GenBank/DDBJ whole genome shotgun (WGS) entry which is preliminary data.</text>
</comment>
<dbReference type="EMBL" id="JACHKT010000013">
    <property type="protein sequence ID" value="MBB6003494.1"/>
    <property type="molecule type" value="Genomic_DNA"/>
</dbReference>
<organism evidence="1 2">
    <name type="scientific">Arcicella rosea</name>
    <dbReference type="NCBI Taxonomy" id="502909"/>
    <lineage>
        <taxon>Bacteria</taxon>
        <taxon>Pseudomonadati</taxon>
        <taxon>Bacteroidota</taxon>
        <taxon>Cytophagia</taxon>
        <taxon>Cytophagales</taxon>
        <taxon>Flectobacillaceae</taxon>
        <taxon>Arcicella</taxon>
    </lineage>
</organism>
<dbReference type="Proteomes" id="UP000524404">
    <property type="component" value="Unassembled WGS sequence"/>
</dbReference>
<gene>
    <name evidence="1" type="ORF">HNP25_002152</name>
</gene>
<dbReference type="AlphaFoldDB" id="A0A841EMR5"/>